<dbReference type="InterPro" id="IPR014914">
    <property type="entry name" value="RES_dom"/>
</dbReference>
<reference evidence="2 3" key="1">
    <citation type="submission" date="2015-07" db="EMBL/GenBank/DDBJ databases">
        <authorList>
            <person name="Voget S."/>
            <person name="Dogs M."/>
            <person name="Brinkhoff T.H."/>
            <person name="Daniel R."/>
        </authorList>
    </citation>
    <scope>NUCLEOTIDE SEQUENCE [LARGE SCALE GENOMIC DNA]</scope>
    <source>
        <strain evidence="2 3">B14</strain>
        <plasmid evidence="2 3">pROLI83</plasmid>
    </source>
</reference>
<dbReference type="SMART" id="SM00953">
    <property type="entry name" value="RES"/>
    <property type="match status" value="1"/>
</dbReference>
<keyword evidence="3" id="KW-1185">Reference proteome</keyword>
<sequence>MIRAADLEELEFTDPATVRLIPTAYIDEPAMAPLAEDEDDLAILEEIEGLTSARLSLSLPIPGGLNPAELLTEADGYGWTYVNAAFCYTRTTGNRFNGPDRGAWYASHGETALETAKAEVSWHLTRELEATGVFENTTSYRELIAGFTSRFHTLNGHAGSNALNPDPSVAYPVGQTLARDVLGSGGNGLLYPSVRHDEGQCLVALRPHMVQNIRQGDTWLFVWAGDSSPQISKAAP</sequence>
<protein>
    <recommendedName>
        <fullName evidence="1">RES domain-containing protein</fullName>
    </recommendedName>
</protein>
<keyword evidence="2" id="KW-0614">Plasmid</keyword>
<dbReference type="EMBL" id="CP143425">
    <property type="protein sequence ID" value="WVX51616.1"/>
    <property type="molecule type" value="Genomic_DNA"/>
</dbReference>
<feature type="domain" description="RES" evidence="1">
    <location>
        <begin position="85"/>
        <end position="216"/>
    </location>
</feature>
<dbReference type="Proteomes" id="UP001318682">
    <property type="component" value="Plasmid pROLI83"/>
</dbReference>
<evidence type="ECO:0000259" key="1">
    <source>
        <dbReference type="SMART" id="SM00953"/>
    </source>
</evidence>
<proteinExistence type="predicted"/>
<gene>
    <name evidence="2" type="ORF">ROLI_047180</name>
</gene>
<accession>A0ABZ2BZN1</accession>
<dbReference type="RefSeq" id="WP_222869518.1">
    <property type="nucleotide sequence ID" value="NZ_CP143425.1"/>
</dbReference>
<organism evidence="2 3">
    <name type="scientific">Roseobacter fucihabitans</name>
    <dbReference type="NCBI Taxonomy" id="1537242"/>
    <lineage>
        <taxon>Bacteria</taxon>
        <taxon>Pseudomonadati</taxon>
        <taxon>Pseudomonadota</taxon>
        <taxon>Alphaproteobacteria</taxon>
        <taxon>Rhodobacterales</taxon>
        <taxon>Roseobacteraceae</taxon>
        <taxon>Roseobacter</taxon>
    </lineage>
</organism>
<name>A0ABZ2BZN1_9RHOB</name>
<evidence type="ECO:0000313" key="3">
    <source>
        <dbReference type="Proteomes" id="UP001318682"/>
    </source>
</evidence>
<reference evidence="2 3" key="2">
    <citation type="submission" date="2024-01" db="EMBL/GenBank/DDBJ databases">
        <title>Roseobacter fucihabitans sp. nov., isolated from the brown alga Fucus spiralis.</title>
        <authorList>
            <person name="Hahnke S."/>
            <person name="Berger M."/>
            <person name="Schlingloff A."/>
            <person name="Athale I."/>
            <person name="Neumann-Schaal M."/>
            <person name="Adenaya A."/>
            <person name="Poehlein A."/>
            <person name="Daniel R."/>
            <person name="Pertersen J."/>
            <person name="Brinkhoff T."/>
        </authorList>
    </citation>
    <scope>NUCLEOTIDE SEQUENCE [LARGE SCALE GENOMIC DNA]</scope>
    <source>
        <strain evidence="2 3">B14</strain>
        <plasmid evidence="2 3">pROLI83</plasmid>
    </source>
</reference>
<dbReference type="Pfam" id="PF08808">
    <property type="entry name" value="RES"/>
    <property type="match status" value="1"/>
</dbReference>
<geneLocation type="plasmid" evidence="2 3">
    <name>pROLI83</name>
</geneLocation>
<evidence type="ECO:0000313" key="2">
    <source>
        <dbReference type="EMBL" id="WVX51616.1"/>
    </source>
</evidence>